<evidence type="ECO:0000256" key="1">
    <source>
        <dbReference type="SAM" id="Phobius"/>
    </source>
</evidence>
<keyword evidence="1" id="KW-0812">Transmembrane</keyword>
<evidence type="ECO:0000313" key="2">
    <source>
        <dbReference type="EMBL" id="MFB9760522.1"/>
    </source>
</evidence>
<accession>A0ABV5WJF2</accession>
<proteinExistence type="predicted"/>
<evidence type="ECO:0000313" key="3">
    <source>
        <dbReference type="Proteomes" id="UP001589609"/>
    </source>
</evidence>
<protein>
    <submittedName>
        <fullName evidence="2">Uncharacterized protein</fullName>
    </submittedName>
</protein>
<organism evidence="2 3">
    <name type="scientific">Ectobacillus funiculus</name>
    <dbReference type="NCBI Taxonomy" id="137993"/>
    <lineage>
        <taxon>Bacteria</taxon>
        <taxon>Bacillati</taxon>
        <taxon>Bacillota</taxon>
        <taxon>Bacilli</taxon>
        <taxon>Bacillales</taxon>
        <taxon>Bacillaceae</taxon>
        <taxon>Ectobacillus</taxon>
    </lineage>
</organism>
<dbReference type="RefSeq" id="WP_379950828.1">
    <property type="nucleotide sequence ID" value="NZ_JBHMAF010000150.1"/>
</dbReference>
<sequence>MGKYVLSKKIGIVLGILTIIATLGYGFLYLLGTILRESAQFRNRYISN</sequence>
<keyword evidence="1" id="KW-0472">Membrane</keyword>
<comment type="caution">
    <text evidence="2">The sequence shown here is derived from an EMBL/GenBank/DDBJ whole genome shotgun (WGS) entry which is preliminary data.</text>
</comment>
<feature type="transmembrane region" description="Helical" evidence="1">
    <location>
        <begin position="12"/>
        <end position="35"/>
    </location>
</feature>
<reference evidence="2 3" key="1">
    <citation type="submission" date="2024-09" db="EMBL/GenBank/DDBJ databases">
        <authorList>
            <person name="Sun Q."/>
            <person name="Mori K."/>
        </authorList>
    </citation>
    <scope>NUCLEOTIDE SEQUENCE [LARGE SCALE GENOMIC DNA]</scope>
    <source>
        <strain evidence="2 3">JCM 11201</strain>
    </source>
</reference>
<dbReference type="Proteomes" id="UP001589609">
    <property type="component" value="Unassembled WGS sequence"/>
</dbReference>
<keyword evidence="3" id="KW-1185">Reference proteome</keyword>
<dbReference type="EMBL" id="JBHMAF010000150">
    <property type="protein sequence ID" value="MFB9760522.1"/>
    <property type="molecule type" value="Genomic_DNA"/>
</dbReference>
<name>A0ABV5WJF2_9BACI</name>
<gene>
    <name evidence="2" type="ORF">ACFFMS_19560</name>
</gene>
<keyword evidence="1" id="KW-1133">Transmembrane helix</keyword>